<name>A0A813E5H3_POLGL</name>
<reference evidence="2" key="1">
    <citation type="submission" date="2021-02" db="EMBL/GenBank/DDBJ databases">
        <authorList>
            <person name="Dougan E. K."/>
            <person name="Rhodes N."/>
            <person name="Thang M."/>
            <person name="Chan C."/>
        </authorList>
    </citation>
    <scope>NUCLEOTIDE SEQUENCE</scope>
</reference>
<feature type="region of interest" description="Disordered" evidence="1">
    <location>
        <begin position="135"/>
        <end position="155"/>
    </location>
</feature>
<dbReference type="Proteomes" id="UP000654075">
    <property type="component" value="Unassembled WGS sequence"/>
</dbReference>
<dbReference type="EMBL" id="CAJNNV010008518">
    <property type="protein sequence ID" value="CAE8596335.1"/>
    <property type="molecule type" value="Genomic_DNA"/>
</dbReference>
<proteinExistence type="predicted"/>
<feature type="compositionally biased region" description="Low complexity" evidence="1">
    <location>
        <begin position="49"/>
        <end position="62"/>
    </location>
</feature>
<evidence type="ECO:0000256" key="1">
    <source>
        <dbReference type="SAM" id="MobiDB-lite"/>
    </source>
</evidence>
<feature type="region of interest" description="Disordered" evidence="1">
    <location>
        <begin position="48"/>
        <end position="82"/>
    </location>
</feature>
<keyword evidence="3" id="KW-1185">Reference proteome</keyword>
<protein>
    <submittedName>
        <fullName evidence="2">Uncharacterized protein</fullName>
    </submittedName>
</protein>
<comment type="caution">
    <text evidence="2">The sequence shown here is derived from an EMBL/GenBank/DDBJ whole genome shotgun (WGS) entry which is preliminary data.</text>
</comment>
<organism evidence="2 3">
    <name type="scientific">Polarella glacialis</name>
    <name type="common">Dinoflagellate</name>
    <dbReference type="NCBI Taxonomy" id="89957"/>
    <lineage>
        <taxon>Eukaryota</taxon>
        <taxon>Sar</taxon>
        <taxon>Alveolata</taxon>
        <taxon>Dinophyceae</taxon>
        <taxon>Suessiales</taxon>
        <taxon>Suessiaceae</taxon>
        <taxon>Polarella</taxon>
    </lineage>
</organism>
<dbReference type="AlphaFoldDB" id="A0A813E5H3"/>
<accession>A0A813E5H3</accession>
<evidence type="ECO:0000313" key="3">
    <source>
        <dbReference type="Proteomes" id="UP000654075"/>
    </source>
</evidence>
<gene>
    <name evidence="2" type="ORF">PGLA1383_LOCUS14803</name>
</gene>
<evidence type="ECO:0000313" key="2">
    <source>
        <dbReference type="EMBL" id="CAE8596335.1"/>
    </source>
</evidence>
<sequence length="164" mass="18803">MYPSKPSGFVKKIKIKKHWNHVHSVQLQQCGGFTWANAEQMHRGTCLTQHHQQQQQQKQQKQGNNPRRREHPLPKQWPVTSGLSNERDNYHVSFKAIWLRLKIKFKNTGVMFTAFNYSNVGVLPGLTRNKCIGGPASHNTTSNNNNNRNNRNKATTLGVVSILH</sequence>